<keyword evidence="2" id="KW-0560">Oxidoreductase</keyword>
<comment type="similarity">
    <text evidence="1">Belongs to the short-chain dehydrogenases/reductases (SDR) family.</text>
</comment>
<organism evidence="3 4">
    <name type="scientific">Shewanella jiangmenensis</name>
    <dbReference type="NCBI Taxonomy" id="2837387"/>
    <lineage>
        <taxon>Bacteria</taxon>
        <taxon>Pseudomonadati</taxon>
        <taxon>Pseudomonadota</taxon>
        <taxon>Gammaproteobacteria</taxon>
        <taxon>Alteromonadales</taxon>
        <taxon>Shewanellaceae</taxon>
        <taxon>Shewanella</taxon>
    </lineage>
</organism>
<protein>
    <submittedName>
        <fullName evidence="3">SDR family NAD(P)-dependent oxidoreductase</fullName>
    </submittedName>
</protein>
<dbReference type="EMBL" id="JAHEPS010000003">
    <property type="protein sequence ID" value="MBT1444962.1"/>
    <property type="molecule type" value="Genomic_DNA"/>
</dbReference>
<sequence>MRFDDQSVLISGATSGLGRAYTLALAERGARLWLLDCTDSHSDAVLSLLRSVEAAGGSARYRELDLADAAAIDAALPELARAGISLLVNNAGRHSHGDFAHLCSADFMQQLQVDVYGSFALTHGLWHGMMERGYGRVVMTTGVSALYGDMHQSAFACAKMALVGLVNGLAAEGAGRNVRVNSLCPLAHTPMTEKHLAMQVKPLFSKEIITAVMLFLLSGNAPFGRHLLAGGGSVSELCLAEHSYRYFDSACRTPEAVAAHWGEIASAWPIQTHSSGEEQILAFAKRTARELGVKLD</sequence>
<reference evidence="3 4" key="1">
    <citation type="submission" date="2021-05" db="EMBL/GenBank/DDBJ databases">
        <title>Shewanella sp. JM162201.</title>
        <authorList>
            <person name="Xu S."/>
            <person name="Li A."/>
        </authorList>
    </citation>
    <scope>NUCLEOTIDE SEQUENCE [LARGE SCALE GENOMIC DNA]</scope>
    <source>
        <strain evidence="3 4">JM162201</strain>
    </source>
</reference>
<dbReference type="PANTHER" id="PTHR45024">
    <property type="entry name" value="DEHYDROGENASES, SHORT CHAIN"/>
    <property type="match status" value="1"/>
</dbReference>
<dbReference type="InterPro" id="IPR002347">
    <property type="entry name" value="SDR_fam"/>
</dbReference>
<dbReference type="PANTHER" id="PTHR45024:SF2">
    <property type="entry name" value="SCP2 DOMAIN-CONTAINING PROTEIN"/>
    <property type="match status" value="1"/>
</dbReference>
<name>A0ABS5V561_9GAMM</name>
<comment type="caution">
    <text evidence="3">The sequence shown here is derived from an EMBL/GenBank/DDBJ whole genome shotgun (WGS) entry which is preliminary data.</text>
</comment>
<accession>A0ABS5V561</accession>
<dbReference type="Gene3D" id="3.40.50.720">
    <property type="entry name" value="NAD(P)-binding Rossmann-like Domain"/>
    <property type="match status" value="1"/>
</dbReference>
<evidence type="ECO:0000256" key="2">
    <source>
        <dbReference type="ARBA" id="ARBA00023002"/>
    </source>
</evidence>
<dbReference type="SUPFAM" id="SSF51735">
    <property type="entry name" value="NAD(P)-binding Rossmann-fold domains"/>
    <property type="match status" value="1"/>
</dbReference>
<gene>
    <name evidence="3" type="ORF">KJI95_10545</name>
</gene>
<evidence type="ECO:0000256" key="1">
    <source>
        <dbReference type="ARBA" id="ARBA00006484"/>
    </source>
</evidence>
<dbReference type="Proteomes" id="UP001195903">
    <property type="component" value="Unassembled WGS sequence"/>
</dbReference>
<evidence type="ECO:0000313" key="4">
    <source>
        <dbReference type="Proteomes" id="UP001195903"/>
    </source>
</evidence>
<proteinExistence type="inferred from homology"/>
<dbReference type="RefSeq" id="WP_214507152.1">
    <property type="nucleotide sequence ID" value="NZ_JAHEPS010000003.1"/>
</dbReference>
<dbReference type="InterPro" id="IPR036291">
    <property type="entry name" value="NAD(P)-bd_dom_sf"/>
</dbReference>
<keyword evidence="4" id="KW-1185">Reference proteome</keyword>
<dbReference type="Pfam" id="PF00106">
    <property type="entry name" value="adh_short"/>
    <property type="match status" value="1"/>
</dbReference>
<evidence type="ECO:0000313" key="3">
    <source>
        <dbReference type="EMBL" id="MBT1444962.1"/>
    </source>
</evidence>
<dbReference type="InterPro" id="IPR051687">
    <property type="entry name" value="Peroxisomal_Beta-Oxidation"/>
</dbReference>
<dbReference type="PRINTS" id="PR00081">
    <property type="entry name" value="GDHRDH"/>
</dbReference>